<protein>
    <submittedName>
        <fullName evidence="14">Piwi like RNA-mediated gene silencing 4</fullName>
    </submittedName>
</protein>
<dbReference type="InterPro" id="IPR012337">
    <property type="entry name" value="RNaseH-like_sf"/>
</dbReference>
<comment type="subcellular location">
    <subcellularLocation>
        <location evidence="1">Cytoplasm</location>
    </subcellularLocation>
</comment>
<comment type="similarity">
    <text evidence="10">Belongs to the argonaute family. Piwi subfamily.</text>
</comment>
<feature type="domain" description="PAZ" evidence="12">
    <location>
        <begin position="272"/>
        <end position="384"/>
    </location>
</feature>
<dbReference type="Ensembl" id="ENSTGET00000016143.1">
    <property type="protein sequence ID" value="ENSTGEP00000013440.1"/>
    <property type="gene ID" value="ENSTGEG00000010922.1"/>
</dbReference>
<feature type="domain" description="Piwi" evidence="13">
    <location>
        <begin position="484"/>
        <end position="776"/>
    </location>
</feature>
<dbReference type="Proteomes" id="UP000694411">
    <property type="component" value="Chromosome 14"/>
</dbReference>
<dbReference type="Gene3D" id="3.40.50.2300">
    <property type="match status" value="1"/>
</dbReference>
<evidence type="ECO:0000256" key="5">
    <source>
        <dbReference type="ARBA" id="ARBA00022845"/>
    </source>
</evidence>
<dbReference type="InterPro" id="IPR003165">
    <property type="entry name" value="Piwi"/>
</dbReference>
<dbReference type="SUPFAM" id="SSF53098">
    <property type="entry name" value="Ribonuclease H-like"/>
    <property type="match status" value="1"/>
</dbReference>
<reference evidence="14" key="3">
    <citation type="submission" date="2025-09" db="UniProtKB">
        <authorList>
            <consortium name="Ensembl"/>
        </authorList>
    </citation>
    <scope>IDENTIFICATION</scope>
</reference>
<dbReference type="SMART" id="SM00950">
    <property type="entry name" value="Piwi"/>
    <property type="match status" value="1"/>
</dbReference>
<evidence type="ECO:0000256" key="1">
    <source>
        <dbReference type="ARBA" id="ARBA00004496"/>
    </source>
</evidence>
<evidence type="ECO:0000256" key="4">
    <source>
        <dbReference type="ARBA" id="ARBA00022782"/>
    </source>
</evidence>
<evidence type="ECO:0000256" key="10">
    <source>
        <dbReference type="ARBA" id="ARBA00038291"/>
    </source>
</evidence>
<dbReference type="CDD" id="cd04658">
    <property type="entry name" value="Piwi_piwi-like_Euk"/>
    <property type="match status" value="1"/>
</dbReference>
<keyword evidence="9" id="KW-0469">Meiosis</keyword>
<dbReference type="GO" id="GO:0005737">
    <property type="term" value="C:cytoplasm"/>
    <property type="evidence" value="ECO:0007669"/>
    <property type="project" value="UniProtKB-SubCell"/>
</dbReference>
<evidence type="ECO:0000256" key="6">
    <source>
        <dbReference type="ARBA" id="ARBA00022871"/>
    </source>
</evidence>
<dbReference type="GO" id="GO:0031047">
    <property type="term" value="P:regulatory ncRNA-mediated gene silencing"/>
    <property type="evidence" value="ECO:0007669"/>
    <property type="project" value="UniProtKB-KW"/>
</dbReference>
<dbReference type="GO" id="GO:0007283">
    <property type="term" value="P:spermatogenesis"/>
    <property type="evidence" value="ECO:0007669"/>
    <property type="project" value="UniProtKB-KW"/>
</dbReference>
<reference evidence="14" key="2">
    <citation type="submission" date="2025-08" db="UniProtKB">
        <authorList>
            <consortium name="Ensembl"/>
        </authorList>
    </citation>
    <scope>IDENTIFICATION</scope>
</reference>
<dbReference type="InterPro" id="IPR036085">
    <property type="entry name" value="PAZ_dom_sf"/>
</dbReference>
<dbReference type="FunFam" id="3.30.420.10:FF:000014">
    <property type="entry name" value="Piwi-like RNA-mediated gene silencing 1"/>
    <property type="match status" value="1"/>
</dbReference>
<dbReference type="Pfam" id="PF02171">
    <property type="entry name" value="Piwi"/>
    <property type="match status" value="1"/>
</dbReference>
<dbReference type="InterPro" id="IPR003100">
    <property type="entry name" value="PAZ_dom"/>
</dbReference>
<reference evidence="14" key="1">
    <citation type="submission" date="2018-05" db="EMBL/GenBank/DDBJ databases">
        <title>Whole genome of Theropithecus gelada.</title>
        <authorList>
            <person name="Chiou K.L."/>
            <person name="Snyder-Mackler N."/>
        </authorList>
    </citation>
    <scope>NUCLEOTIDE SEQUENCE [LARGE SCALE GENOMIC DNA]</scope>
</reference>
<evidence type="ECO:0000256" key="7">
    <source>
        <dbReference type="ARBA" id="ARBA00022884"/>
    </source>
</evidence>
<keyword evidence="3" id="KW-0963">Cytoplasm</keyword>
<dbReference type="InterPro" id="IPR036397">
    <property type="entry name" value="RNaseH_sf"/>
</dbReference>
<dbReference type="Pfam" id="PF23278">
    <property type="entry name" value="Piwi_N"/>
    <property type="match status" value="1"/>
</dbReference>
<dbReference type="PROSITE" id="PS50821">
    <property type="entry name" value="PAZ"/>
    <property type="match status" value="1"/>
</dbReference>
<dbReference type="CDD" id="cd02845">
    <property type="entry name" value="PAZ_piwi_like"/>
    <property type="match status" value="1"/>
</dbReference>
<dbReference type="Gene3D" id="3.30.420.10">
    <property type="entry name" value="Ribonuclease H-like superfamily/Ribonuclease H"/>
    <property type="match status" value="1"/>
</dbReference>
<dbReference type="Pfam" id="PF02170">
    <property type="entry name" value="PAZ"/>
    <property type="match status" value="1"/>
</dbReference>
<dbReference type="SUPFAM" id="SSF101690">
    <property type="entry name" value="PAZ domain"/>
    <property type="match status" value="1"/>
</dbReference>
<dbReference type="SMART" id="SM00949">
    <property type="entry name" value="PAZ"/>
    <property type="match status" value="1"/>
</dbReference>
<accession>A0A8D2ET86</accession>
<evidence type="ECO:0000256" key="3">
    <source>
        <dbReference type="ARBA" id="ARBA00022490"/>
    </source>
</evidence>
<keyword evidence="7" id="KW-0694">RNA-binding</keyword>
<evidence type="ECO:0000256" key="2">
    <source>
        <dbReference type="ARBA" id="ARBA00022473"/>
    </source>
</evidence>
<keyword evidence="8" id="KW-0943">RNA-mediated gene silencing</keyword>
<dbReference type="GO" id="GO:0051321">
    <property type="term" value="P:meiotic cell cycle"/>
    <property type="evidence" value="ECO:0007669"/>
    <property type="project" value="UniProtKB-KW"/>
</dbReference>
<dbReference type="GO" id="GO:0006417">
    <property type="term" value="P:regulation of translation"/>
    <property type="evidence" value="ECO:0007669"/>
    <property type="project" value="UniProtKB-KW"/>
</dbReference>
<proteinExistence type="inferred from homology"/>
<keyword evidence="4" id="KW-0221">Differentiation</keyword>
<keyword evidence="2" id="KW-0217">Developmental protein</keyword>
<dbReference type="FunFam" id="2.170.260.10:FF:000003">
    <property type="entry name" value="Piwi-like RNA-mediated gene silencing 2"/>
    <property type="match status" value="1"/>
</dbReference>
<evidence type="ECO:0000256" key="9">
    <source>
        <dbReference type="ARBA" id="ARBA00023254"/>
    </source>
</evidence>
<evidence type="ECO:0000259" key="12">
    <source>
        <dbReference type="PROSITE" id="PS50821"/>
    </source>
</evidence>
<dbReference type="GO" id="GO:0030154">
    <property type="term" value="P:cell differentiation"/>
    <property type="evidence" value="ECO:0007669"/>
    <property type="project" value="UniProtKB-KW"/>
</dbReference>
<evidence type="ECO:0000256" key="11">
    <source>
        <dbReference type="SAM" id="MobiDB-lite"/>
    </source>
</evidence>
<organism evidence="14 15">
    <name type="scientific">Theropithecus gelada</name>
    <name type="common">Gelada baboon</name>
    <dbReference type="NCBI Taxonomy" id="9565"/>
    <lineage>
        <taxon>Eukaryota</taxon>
        <taxon>Metazoa</taxon>
        <taxon>Chordata</taxon>
        <taxon>Craniata</taxon>
        <taxon>Vertebrata</taxon>
        <taxon>Euteleostomi</taxon>
        <taxon>Mammalia</taxon>
        <taxon>Eutheria</taxon>
        <taxon>Euarchontoglires</taxon>
        <taxon>Primates</taxon>
        <taxon>Haplorrhini</taxon>
        <taxon>Catarrhini</taxon>
        <taxon>Cercopithecidae</taxon>
        <taxon>Cercopithecinae</taxon>
        <taxon>Theropithecus</taxon>
    </lineage>
</organism>
<dbReference type="GO" id="GO:0003723">
    <property type="term" value="F:RNA binding"/>
    <property type="evidence" value="ECO:0007669"/>
    <property type="project" value="UniProtKB-KW"/>
</dbReference>
<dbReference type="AlphaFoldDB" id="A0A8D2ET86"/>
<dbReference type="Gene3D" id="2.170.260.10">
    <property type="entry name" value="paz domain"/>
    <property type="match status" value="1"/>
</dbReference>
<evidence type="ECO:0000313" key="14">
    <source>
        <dbReference type="Ensembl" id="ENSTGEP00000013440.1"/>
    </source>
</evidence>
<feature type="compositionally biased region" description="Polar residues" evidence="11">
    <location>
        <begin position="16"/>
        <end position="48"/>
    </location>
</feature>
<evidence type="ECO:0000259" key="13">
    <source>
        <dbReference type="PROSITE" id="PS50822"/>
    </source>
</evidence>
<evidence type="ECO:0000256" key="8">
    <source>
        <dbReference type="ARBA" id="ARBA00023158"/>
    </source>
</evidence>
<evidence type="ECO:0000313" key="15">
    <source>
        <dbReference type="Proteomes" id="UP000694411"/>
    </source>
</evidence>
<feature type="region of interest" description="Disordered" evidence="11">
    <location>
        <begin position="1"/>
        <end position="48"/>
    </location>
</feature>
<name>A0A8D2ET86_THEGE</name>
<keyword evidence="15" id="KW-1185">Reference proteome</keyword>
<keyword evidence="6" id="KW-0744">Spermatogenesis</keyword>
<dbReference type="PROSITE" id="PS50822">
    <property type="entry name" value="PIWI"/>
    <property type="match status" value="1"/>
</dbReference>
<keyword evidence="5" id="KW-0810">Translation regulation</keyword>
<sequence length="790" mass="89277">MSGRARVKARGIARSPSATEVGRTQASPLPTSIDLSNNEASSSNGFLGTSRISTNDKYGISSGDAGSTSMERGVKNKQDFMDLSICTREKLAHVRDCKTGSSGIPVKLVTNLFNLDFPQDWQLYQYHVTYVPDLASRRLRIALLYSHSELSNKAKAFDGAILFLSQKLEEKVTELSSETQRGETIKMTITLKRELPSSSPVCIQVFNIIFRKILKKLSMYQIGRNFYNPSEPVEIPQHKLSLWPGFAISVSYFESKLLFSADVSYKVLRNETVLEFMTALCQRTGLSCFTQTCEKQLIGLIVLTRYNNRTYSIDDIDWSVKPTHTFQKRDGTEITYVDYYKQQYDITVSDLNQPMLVSLLKRKRNDNSEARLAHLIPELCFLTGLTDQATSDFQLMKAVAEKTRLPPSGRQQRLARLVDNIQRNSNARFELETWGLHFGSQISLTGRVVPSEKILMQDHIIKVQENPAAFVRAVQQYVDPDVQLVMCILPSNQKTYYDSIKKYLSSDCPVPSQCVLARTLNKQGMMMSIATKIAMQMTCKLGGELWAVEIPLKSLMVVGIDVCKDALSKDVMVVGCVASVNPGITRWFSRCILQRTMTDVADCLKVFMTGALNKWYKYNHDLPARIIVYRAGVGDGQLKTLVEYEVPQLLSSVAESSSNTSSRLSVIVVRKKCMPRFFTEMNRTVQNPPLGTVVDSEATRNEWYDFYLISQVACRGTVSPTYYNVIYDDNGLKPDHMQRLTFKLCHLYYNWPGIVSVPAPCQYAHKLTFLVAQSIHKEPSLELANHLFYL</sequence>
<dbReference type="PANTHER" id="PTHR22891">
    <property type="entry name" value="EUKARYOTIC TRANSLATION INITIATION FACTOR 2C"/>
    <property type="match status" value="1"/>
</dbReference>
<feature type="compositionally biased region" description="Basic residues" evidence="11">
    <location>
        <begin position="1"/>
        <end position="11"/>
    </location>
</feature>